<evidence type="ECO:0000313" key="1">
    <source>
        <dbReference type="EMBL" id="MQY07145.1"/>
    </source>
</evidence>
<protein>
    <recommendedName>
        <fullName evidence="3">ABC transporter substrate-binding protein</fullName>
    </recommendedName>
</protein>
<evidence type="ECO:0008006" key="3">
    <source>
        <dbReference type="Google" id="ProtNLM"/>
    </source>
</evidence>
<evidence type="ECO:0000313" key="2">
    <source>
        <dbReference type="Proteomes" id="UP000487268"/>
    </source>
</evidence>
<reference evidence="1 2" key="1">
    <citation type="submission" date="2019-10" db="EMBL/GenBank/DDBJ databases">
        <title>Actinomadura rubteroloni sp. nov. and Actinomadura macrotermitis sp. nov., isolated from the gut of fungus growing-termite Macrotermes natalensis.</title>
        <authorList>
            <person name="Benndorf R."/>
            <person name="Martin K."/>
            <person name="Kuefner M."/>
            <person name="De Beer W."/>
            <person name="Kaster A.-K."/>
            <person name="Vollmers J."/>
            <person name="Poulsen M."/>
            <person name="Beemelmanns C."/>
        </authorList>
    </citation>
    <scope>NUCLEOTIDE SEQUENCE [LARGE SCALE GENOMIC DNA]</scope>
    <source>
        <strain evidence="1 2">RB68</strain>
    </source>
</reference>
<dbReference type="Gene3D" id="3.40.190.10">
    <property type="entry name" value="Periplasmic binding protein-like II"/>
    <property type="match status" value="1"/>
</dbReference>
<dbReference type="Pfam" id="PF13531">
    <property type="entry name" value="SBP_bac_11"/>
    <property type="match status" value="1"/>
</dbReference>
<gene>
    <name evidence="1" type="ORF">ACRB68_52440</name>
</gene>
<accession>A0A7K0C0Z6</accession>
<dbReference type="EMBL" id="WEGH01000003">
    <property type="protein sequence ID" value="MQY07145.1"/>
    <property type="molecule type" value="Genomic_DNA"/>
</dbReference>
<dbReference type="SUPFAM" id="SSF53850">
    <property type="entry name" value="Periplasmic binding protein-like II"/>
    <property type="match status" value="1"/>
</dbReference>
<sequence length="303" mass="31989">MWVGAAVLAVLTAGGGAWALGAFDGSCGATLRITVAAQPEIAPALREAAANFTVEKHRVRGRCVQAAVTPVAPADYVRDAARREIGDAWVPESALWLGVARDRGVRSVPDRAPSIAASPVVLAAPRAADPGEQSWQALRDTGHSRRADGMSGTVALIALGQIDSADDDLVKDLRKGPALAGLTAVERSADPIVVTTEQAVVAYNDTHRPNPAAALVPREGTLLLDHPFAVTTADPGRRDAAQAFLTALGTRSARDILQRAGFRTVQGTFAPEYAQRFGLTERPPRALRPPELKEIRQALKAWG</sequence>
<proteinExistence type="predicted"/>
<comment type="caution">
    <text evidence="1">The sequence shown here is derived from an EMBL/GenBank/DDBJ whole genome shotgun (WGS) entry which is preliminary data.</text>
</comment>
<dbReference type="Proteomes" id="UP000487268">
    <property type="component" value="Unassembled WGS sequence"/>
</dbReference>
<keyword evidence="2" id="KW-1185">Reference proteome</keyword>
<dbReference type="AlphaFoldDB" id="A0A7K0C0Z6"/>
<organism evidence="1 2">
    <name type="scientific">Actinomadura macrotermitis</name>
    <dbReference type="NCBI Taxonomy" id="2585200"/>
    <lineage>
        <taxon>Bacteria</taxon>
        <taxon>Bacillati</taxon>
        <taxon>Actinomycetota</taxon>
        <taxon>Actinomycetes</taxon>
        <taxon>Streptosporangiales</taxon>
        <taxon>Thermomonosporaceae</taxon>
        <taxon>Actinomadura</taxon>
    </lineage>
</organism>
<name>A0A7K0C0Z6_9ACTN</name>